<name>A0ACC3A1I3_9EURO</name>
<accession>A0ACC3A1I3</accession>
<evidence type="ECO:0000313" key="1">
    <source>
        <dbReference type="EMBL" id="KAJ9653947.1"/>
    </source>
</evidence>
<proteinExistence type="predicted"/>
<keyword evidence="2" id="KW-1185">Reference proteome</keyword>
<keyword evidence="1" id="KW-0687">Ribonucleoprotein</keyword>
<dbReference type="Proteomes" id="UP001172386">
    <property type="component" value="Unassembled WGS sequence"/>
</dbReference>
<comment type="caution">
    <text evidence="1">The sequence shown here is derived from an EMBL/GenBank/DDBJ whole genome shotgun (WGS) entry which is preliminary data.</text>
</comment>
<reference evidence="1" key="1">
    <citation type="submission" date="2022-10" db="EMBL/GenBank/DDBJ databases">
        <title>Culturing micro-colonial fungi from biological soil crusts in the Mojave desert and describing Neophaeococcomyces mojavensis, and introducing the new genera and species Taxawa tesnikishii.</title>
        <authorList>
            <person name="Kurbessoian T."/>
            <person name="Stajich J.E."/>
        </authorList>
    </citation>
    <scope>NUCLEOTIDE SEQUENCE</scope>
    <source>
        <strain evidence="1">JES_112</strain>
    </source>
</reference>
<gene>
    <name evidence="1" type="primary">MRPL51</name>
    <name evidence="1" type="ORF">H2198_006935</name>
</gene>
<protein>
    <submittedName>
        <fullName evidence="1">39S ribosomal protein L51, mitochondrial</fullName>
    </submittedName>
</protein>
<organism evidence="1 2">
    <name type="scientific">Neophaeococcomyces mojaviensis</name>
    <dbReference type="NCBI Taxonomy" id="3383035"/>
    <lineage>
        <taxon>Eukaryota</taxon>
        <taxon>Fungi</taxon>
        <taxon>Dikarya</taxon>
        <taxon>Ascomycota</taxon>
        <taxon>Pezizomycotina</taxon>
        <taxon>Eurotiomycetes</taxon>
        <taxon>Chaetothyriomycetidae</taxon>
        <taxon>Chaetothyriales</taxon>
        <taxon>Chaetothyriales incertae sedis</taxon>
        <taxon>Neophaeococcomyces</taxon>
    </lineage>
</organism>
<keyword evidence="1" id="KW-0689">Ribosomal protein</keyword>
<dbReference type="EMBL" id="JAPDRQ010000136">
    <property type="protein sequence ID" value="KAJ9653947.1"/>
    <property type="molecule type" value="Genomic_DNA"/>
</dbReference>
<evidence type="ECO:0000313" key="2">
    <source>
        <dbReference type="Proteomes" id="UP001172386"/>
    </source>
</evidence>
<sequence length="140" mass="15588">MPVQAIKSVATSRNGVGAFILQCRRLDFHYCDWAGSSRGMNKLLTSSLLPQQVTTKYPATEFRISSRPNKHPILKAYYINGNTKAICVRNLEPAQIIQKAELLLQNSGIKNKKIRGKNVVSQNESVRGIWSPLHGGLKNV</sequence>